<evidence type="ECO:0000313" key="3">
    <source>
        <dbReference type="Proteomes" id="UP001597011"/>
    </source>
</evidence>
<organism evidence="2 3">
    <name type="scientific">Mariniflexile aquimaris</name>
    <dbReference type="NCBI Taxonomy" id="881009"/>
    <lineage>
        <taxon>Bacteria</taxon>
        <taxon>Pseudomonadati</taxon>
        <taxon>Bacteroidota</taxon>
        <taxon>Flavobacteriia</taxon>
        <taxon>Flavobacteriales</taxon>
        <taxon>Flavobacteriaceae</taxon>
        <taxon>Mariniflexile</taxon>
    </lineage>
</organism>
<reference evidence="3" key="1">
    <citation type="journal article" date="2019" name="Int. J. Syst. Evol. Microbiol.">
        <title>The Global Catalogue of Microorganisms (GCM) 10K type strain sequencing project: providing services to taxonomists for standard genome sequencing and annotation.</title>
        <authorList>
            <consortium name="The Broad Institute Genomics Platform"/>
            <consortium name="The Broad Institute Genome Sequencing Center for Infectious Disease"/>
            <person name="Wu L."/>
            <person name="Ma J."/>
        </authorList>
    </citation>
    <scope>NUCLEOTIDE SEQUENCE [LARGE SCALE GENOMIC DNA]</scope>
    <source>
        <strain evidence="3">CCUG 60529</strain>
    </source>
</reference>
<keyword evidence="2" id="KW-0012">Acyltransferase</keyword>
<dbReference type="SUPFAM" id="SSF55729">
    <property type="entry name" value="Acyl-CoA N-acyltransferases (Nat)"/>
    <property type="match status" value="1"/>
</dbReference>
<keyword evidence="2" id="KW-0808">Transferase</keyword>
<dbReference type="Gene3D" id="3.40.630.30">
    <property type="match status" value="1"/>
</dbReference>
<accession>A0ABW3BV67</accession>
<dbReference type="Pfam" id="PF14542">
    <property type="entry name" value="Acetyltransf_CG"/>
    <property type="match status" value="1"/>
</dbReference>
<dbReference type="PANTHER" id="PTHR31435:SF10">
    <property type="entry name" value="BSR4717 PROTEIN"/>
    <property type="match status" value="1"/>
</dbReference>
<dbReference type="InterPro" id="IPR045057">
    <property type="entry name" value="Gcn5-rel_NAT"/>
</dbReference>
<evidence type="ECO:0000313" key="2">
    <source>
        <dbReference type="EMBL" id="MFD0836364.1"/>
    </source>
</evidence>
<dbReference type="EMBL" id="JBHTIB010000012">
    <property type="protein sequence ID" value="MFD0836364.1"/>
    <property type="molecule type" value="Genomic_DNA"/>
</dbReference>
<dbReference type="InterPro" id="IPR016181">
    <property type="entry name" value="Acyl_CoA_acyltransferase"/>
</dbReference>
<gene>
    <name evidence="2" type="ORF">ACFQ0I_11340</name>
</gene>
<dbReference type="Proteomes" id="UP001597011">
    <property type="component" value="Unassembled WGS sequence"/>
</dbReference>
<feature type="domain" description="N-acetyltransferase" evidence="1">
    <location>
        <begin position="6"/>
        <end position="94"/>
    </location>
</feature>
<name>A0ABW3BV67_9FLAO</name>
<dbReference type="GO" id="GO:0016746">
    <property type="term" value="F:acyltransferase activity"/>
    <property type="evidence" value="ECO:0007669"/>
    <property type="project" value="UniProtKB-KW"/>
</dbReference>
<dbReference type="InterPro" id="IPR031165">
    <property type="entry name" value="GNAT_YJDJ"/>
</dbReference>
<dbReference type="PROSITE" id="PS51729">
    <property type="entry name" value="GNAT_YJDJ"/>
    <property type="match status" value="1"/>
</dbReference>
<dbReference type="RefSeq" id="WP_379942343.1">
    <property type="nucleotide sequence ID" value="NZ_JBHTIB010000012.1"/>
</dbReference>
<comment type="caution">
    <text evidence="2">The sequence shown here is derived from an EMBL/GenBank/DDBJ whole genome shotgun (WGS) entry which is preliminary data.</text>
</comment>
<dbReference type="PANTHER" id="PTHR31435">
    <property type="entry name" value="PROTEIN NATD1"/>
    <property type="match status" value="1"/>
</dbReference>
<protein>
    <submittedName>
        <fullName evidence="2">GNAT family N-acetyltransferase</fullName>
        <ecNumber evidence="2">2.3.1.-</ecNumber>
    </submittedName>
</protein>
<evidence type="ECO:0000259" key="1">
    <source>
        <dbReference type="PROSITE" id="PS51729"/>
    </source>
</evidence>
<sequence length="94" mass="10560">MEIKQHDNKVKGVFYIEIDGVKVAEMTYSHANPNKIIIDHTEVSETLKGQGVGYKLIDAAVAYLRVNNLKVIPLCPFADAVFKKKHDQYTDVLA</sequence>
<proteinExistence type="predicted"/>
<keyword evidence="3" id="KW-1185">Reference proteome</keyword>
<dbReference type="EC" id="2.3.1.-" evidence="2"/>